<accession>A0A109JVC6</accession>
<dbReference type="EMBL" id="LNCD01000050">
    <property type="protein sequence ID" value="KWV55780.1"/>
    <property type="molecule type" value="Genomic_DNA"/>
</dbReference>
<protein>
    <submittedName>
        <fullName evidence="1">Uncharacterized protein</fullName>
    </submittedName>
</protein>
<dbReference type="AlphaFoldDB" id="A0A109JVC6"/>
<reference evidence="1 2" key="1">
    <citation type="submission" date="2015-11" db="EMBL/GenBank/DDBJ databases">
        <title>Draft Genome Sequence of the Strain BR 10423 (Rhizobium sp.) isolated from nodules of Mimosa pudica.</title>
        <authorList>
            <person name="Barauna A.C."/>
            <person name="Zilli J.E."/>
            <person name="Simoes-Araujo J.L."/>
            <person name="Reis V.M."/>
            <person name="James E.K."/>
            <person name="Reis F.B.Jr."/>
            <person name="Rouws L.F."/>
            <person name="Passos S.R."/>
            <person name="Gois S.R."/>
        </authorList>
    </citation>
    <scope>NUCLEOTIDE SEQUENCE [LARGE SCALE GENOMIC DNA]</scope>
    <source>
        <strain evidence="1 2">BR10423</strain>
    </source>
</reference>
<evidence type="ECO:0000313" key="2">
    <source>
        <dbReference type="Proteomes" id="UP000068164"/>
    </source>
</evidence>
<proteinExistence type="predicted"/>
<comment type="caution">
    <text evidence="1">The sequence shown here is derived from an EMBL/GenBank/DDBJ whole genome shotgun (WGS) entry which is preliminary data.</text>
</comment>
<sequence>MEVLMTHTEQVIANALAAVAASRAERERDAERRKRVFGKIDIGRPLPVIKGQQLILDLH</sequence>
<gene>
    <name evidence="1" type="ORF">AS026_36355</name>
</gene>
<dbReference type="Proteomes" id="UP000068164">
    <property type="component" value="Unassembled WGS sequence"/>
</dbReference>
<evidence type="ECO:0000313" key="1">
    <source>
        <dbReference type="EMBL" id="KWV55780.1"/>
    </source>
</evidence>
<keyword evidence="2" id="KW-1185">Reference proteome</keyword>
<name>A0A109JVC6_9HYPH</name>
<organism evidence="1 2">
    <name type="scientific">Rhizobium altiplani</name>
    <dbReference type="NCBI Taxonomy" id="1864509"/>
    <lineage>
        <taxon>Bacteria</taxon>
        <taxon>Pseudomonadati</taxon>
        <taxon>Pseudomonadota</taxon>
        <taxon>Alphaproteobacteria</taxon>
        <taxon>Hyphomicrobiales</taxon>
        <taxon>Rhizobiaceae</taxon>
        <taxon>Rhizobium/Agrobacterium group</taxon>
        <taxon>Rhizobium</taxon>
    </lineage>
</organism>